<organism evidence="2 3">
    <name type="scientific">Bartonella fuyuanensis</name>
    <dbReference type="NCBI Taxonomy" id="1460968"/>
    <lineage>
        <taxon>Bacteria</taxon>
        <taxon>Pseudomonadati</taxon>
        <taxon>Pseudomonadota</taxon>
        <taxon>Alphaproteobacteria</taxon>
        <taxon>Hyphomicrobiales</taxon>
        <taxon>Bartonellaceae</taxon>
        <taxon>Bartonella</taxon>
    </lineage>
</organism>
<name>A0A840DY15_9HYPH</name>
<evidence type="ECO:0000313" key="2">
    <source>
        <dbReference type="EMBL" id="MBB4076563.1"/>
    </source>
</evidence>
<dbReference type="Proteomes" id="UP000585970">
    <property type="component" value="Unassembled WGS sequence"/>
</dbReference>
<dbReference type="AlphaFoldDB" id="A0A840DY15"/>
<protein>
    <submittedName>
        <fullName evidence="2">L-asparagine transporter-like permease</fullName>
    </submittedName>
</protein>
<reference evidence="2 3" key="1">
    <citation type="submission" date="2020-08" db="EMBL/GenBank/DDBJ databases">
        <title>Genomic Encyclopedia of Type Strains, Phase IV (KMG-IV): sequencing the most valuable type-strain genomes for metagenomic binning, comparative biology and taxonomic classification.</title>
        <authorList>
            <person name="Goeker M."/>
        </authorList>
    </citation>
    <scope>NUCLEOTIDE SEQUENCE [LARGE SCALE GENOMIC DNA]</scope>
    <source>
        <strain evidence="2 3">DSM 100694</strain>
    </source>
</reference>
<keyword evidence="1" id="KW-1133">Transmembrane helix</keyword>
<gene>
    <name evidence="2" type="ORF">GGR08_000863</name>
</gene>
<feature type="transmembrane region" description="Helical" evidence="1">
    <location>
        <begin position="12"/>
        <end position="33"/>
    </location>
</feature>
<comment type="caution">
    <text evidence="2">The sequence shown here is derived from an EMBL/GenBank/DDBJ whole genome shotgun (WGS) entry which is preliminary data.</text>
</comment>
<sequence>MKRNFYGSTESIKLADPSAILAYLFGGIIVYFITRMLNEMLVEELTLGALLLLQLLQLLFGSLLLVFI</sequence>
<keyword evidence="1" id="KW-0472">Membrane</keyword>
<evidence type="ECO:0000313" key="3">
    <source>
        <dbReference type="Proteomes" id="UP000585970"/>
    </source>
</evidence>
<keyword evidence="3" id="KW-1185">Reference proteome</keyword>
<keyword evidence="1" id="KW-0812">Transmembrane</keyword>
<dbReference type="RefSeq" id="WP_183194099.1">
    <property type="nucleotide sequence ID" value="NZ_JACIFE010000006.1"/>
</dbReference>
<feature type="transmembrane region" description="Helical" evidence="1">
    <location>
        <begin position="45"/>
        <end position="67"/>
    </location>
</feature>
<dbReference type="EMBL" id="JACIFE010000006">
    <property type="protein sequence ID" value="MBB4076563.1"/>
    <property type="molecule type" value="Genomic_DNA"/>
</dbReference>
<accession>A0A840DY15</accession>
<proteinExistence type="predicted"/>
<evidence type="ECO:0000256" key="1">
    <source>
        <dbReference type="SAM" id="Phobius"/>
    </source>
</evidence>